<evidence type="ECO:0000313" key="3">
    <source>
        <dbReference type="Proteomes" id="UP000596661"/>
    </source>
</evidence>
<accession>A0A803PWM1</accession>
<dbReference type="GO" id="GO:0008270">
    <property type="term" value="F:zinc ion binding"/>
    <property type="evidence" value="ECO:0007669"/>
    <property type="project" value="InterPro"/>
</dbReference>
<dbReference type="InterPro" id="IPR036875">
    <property type="entry name" value="Znf_CCHC_sf"/>
</dbReference>
<dbReference type="SUPFAM" id="SSF57756">
    <property type="entry name" value="Retrovirus zinc finger-like domains"/>
    <property type="match status" value="1"/>
</dbReference>
<dbReference type="EMBL" id="UZAU01000619">
    <property type="status" value="NOT_ANNOTATED_CDS"/>
    <property type="molecule type" value="Genomic_DNA"/>
</dbReference>
<evidence type="ECO:0000313" key="2">
    <source>
        <dbReference type="EnsemblPlants" id="cds.evm.model.06.1982"/>
    </source>
</evidence>
<keyword evidence="3" id="KW-1185">Reference proteome</keyword>
<dbReference type="EnsemblPlants" id="evm.model.06.1982">
    <property type="protein sequence ID" value="cds.evm.model.06.1982"/>
    <property type="gene ID" value="evm.TU.06.1982"/>
</dbReference>
<evidence type="ECO:0000256" key="1">
    <source>
        <dbReference type="SAM" id="MobiDB-lite"/>
    </source>
</evidence>
<reference evidence="2" key="1">
    <citation type="submission" date="2018-11" db="EMBL/GenBank/DDBJ databases">
        <authorList>
            <person name="Grassa J C."/>
        </authorList>
    </citation>
    <scope>NUCLEOTIDE SEQUENCE [LARGE SCALE GENOMIC DNA]</scope>
</reference>
<dbReference type="AlphaFoldDB" id="A0A803PWM1"/>
<evidence type="ECO:0008006" key="4">
    <source>
        <dbReference type="Google" id="ProtNLM"/>
    </source>
</evidence>
<reference evidence="2" key="2">
    <citation type="submission" date="2021-03" db="UniProtKB">
        <authorList>
            <consortium name="EnsemblPlants"/>
        </authorList>
    </citation>
    <scope>IDENTIFICATION</scope>
</reference>
<organism evidence="2 3">
    <name type="scientific">Cannabis sativa</name>
    <name type="common">Hemp</name>
    <name type="synonym">Marijuana</name>
    <dbReference type="NCBI Taxonomy" id="3483"/>
    <lineage>
        <taxon>Eukaryota</taxon>
        <taxon>Viridiplantae</taxon>
        <taxon>Streptophyta</taxon>
        <taxon>Embryophyta</taxon>
        <taxon>Tracheophyta</taxon>
        <taxon>Spermatophyta</taxon>
        <taxon>Magnoliopsida</taxon>
        <taxon>eudicotyledons</taxon>
        <taxon>Gunneridae</taxon>
        <taxon>Pentapetalae</taxon>
        <taxon>rosids</taxon>
        <taxon>fabids</taxon>
        <taxon>Rosales</taxon>
        <taxon>Cannabaceae</taxon>
        <taxon>Cannabis</taxon>
    </lineage>
</organism>
<dbReference type="GO" id="GO:0003676">
    <property type="term" value="F:nucleic acid binding"/>
    <property type="evidence" value="ECO:0007669"/>
    <property type="project" value="InterPro"/>
</dbReference>
<protein>
    <recommendedName>
        <fullName evidence="4">CCHC-type domain-containing protein</fullName>
    </recommendedName>
</protein>
<feature type="region of interest" description="Disordered" evidence="1">
    <location>
        <begin position="52"/>
        <end position="80"/>
    </location>
</feature>
<name>A0A803PWM1_CANSA</name>
<proteinExistence type="predicted"/>
<sequence length="117" mass="13602">MVHEHFVDTILYGKETYTMDEVKIVLNSKDIKKRSEDGADINDEGLYVKGRYEKKEHKGNKNIHGKNANHQSKTKNKNTTGKTCYYCKKEAHFRDECTLLQKKLAKVEKEIAEAHVF</sequence>
<dbReference type="Gramene" id="evm.model.06.1982">
    <property type="protein sequence ID" value="cds.evm.model.06.1982"/>
    <property type="gene ID" value="evm.TU.06.1982"/>
</dbReference>
<dbReference type="Proteomes" id="UP000596661">
    <property type="component" value="Chromosome 6"/>
</dbReference>